<dbReference type="Gene3D" id="3.40.50.300">
    <property type="entry name" value="P-loop containing nucleotide triphosphate hydrolases"/>
    <property type="match status" value="2"/>
</dbReference>
<dbReference type="PANTHER" id="PTHR43788:SF8">
    <property type="entry name" value="DNA-BINDING PROTEIN SMUBP-2"/>
    <property type="match status" value="1"/>
</dbReference>
<reference evidence="7 8" key="1">
    <citation type="submission" date="2019-12" db="EMBL/GenBank/DDBJ databases">
        <title>Neisseriaceae gen. nov. sp. Genome sequencing and assembly.</title>
        <authorList>
            <person name="Liu Z."/>
            <person name="Li A."/>
        </authorList>
    </citation>
    <scope>NUCLEOTIDE SEQUENCE [LARGE SCALE GENOMIC DNA]</scope>
    <source>
        <strain evidence="7 8">B2N2-7</strain>
    </source>
</reference>
<evidence type="ECO:0000256" key="3">
    <source>
        <dbReference type="ARBA" id="ARBA00022806"/>
    </source>
</evidence>
<dbReference type="InterPro" id="IPR027417">
    <property type="entry name" value="P-loop_NTPase"/>
</dbReference>
<feature type="domain" description="DNA2/NAM7 helicase-like C-terminal" evidence="5">
    <location>
        <begin position="916"/>
        <end position="1095"/>
    </location>
</feature>
<comment type="caution">
    <text evidence="7">The sequence shown here is derived from an EMBL/GenBank/DDBJ whole genome shotgun (WGS) entry which is preliminary data.</text>
</comment>
<evidence type="ECO:0000259" key="6">
    <source>
        <dbReference type="Pfam" id="PF13482"/>
    </source>
</evidence>
<evidence type="ECO:0000313" key="8">
    <source>
        <dbReference type="Proteomes" id="UP000467214"/>
    </source>
</evidence>
<accession>A0A845BLF1</accession>
<dbReference type="GO" id="GO:0016787">
    <property type="term" value="F:hydrolase activity"/>
    <property type="evidence" value="ECO:0007669"/>
    <property type="project" value="UniProtKB-KW"/>
</dbReference>
<dbReference type="InterPro" id="IPR047187">
    <property type="entry name" value="SF1_C_Upf1"/>
</dbReference>
<keyword evidence="3" id="KW-0347">Helicase</keyword>
<evidence type="ECO:0000256" key="4">
    <source>
        <dbReference type="ARBA" id="ARBA00022840"/>
    </source>
</evidence>
<keyword evidence="4" id="KW-0067">ATP-binding</keyword>
<feature type="domain" description="YprB ribonuclease H-like" evidence="6">
    <location>
        <begin position="320"/>
        <end position="496"/>
    </location>
</feature>
<name>A0A845BLF1_9NEIS</name>
<sequence>MQRIAGEIVLSASDLSNFSECSHRTWLDRLHLDHPMVKAQDDEQALLVQGKGYQHEEAFFGRIKAEADSWVKIETDWPLPKKLAETRAAIRDGVAVIYQATLKRGRLMGHADFLIRTHRGSKGQWLYEVADTKLARSTKGKFLLQLCFYSDLLSDLTGELPQHMHVELGDGQRESFRVGDYFHYYRALQTSLLDYLAAYPDETHAPYPSPCDHCSLCPWRERCADRRVADDHLSAVAGITRQQIARLEAADIRTLASLGTLDASQRIPQFTPQTLLKLREQARLQLMERQTGQPLVELLPVEADLVRGFARLPKPDNGDVFFDMEGDPMQDGGLEYLFGLYYFDAGKPVFKVFWAHDRAEERQAFIDFIDFVMARRTAYPGMHVYHYAHYENTAIKRLMTLHGVRESAVDQLLREHRLVDLYKVVREGIRVSKDSYSIKAIETFYSEKRASDVKKATDSIVVYEQWRESQDPSLLESIRQYNEEDCRSTWKLRDWLLSLRPADLAWFAAGAATEATTTGRSKSDKTLEHEQRLETFHQRLLVRPENPSLDPELANLVDSLLDFHRRAAKPQWWALFERQEADLSDLMEEPEVIAGLYGPEYVDDGERHPIYRYHYPEQDFKVRAGDRAVRLDNLKELVVANINEEANFVELEIPLAKGELTPPVNISISIGAPVNTSTIQAALFDFADALIRGDGRYKAVIAYLQRQAPTLVGVKPGQPIVGATVTPLTAAIAAAERLDSSYLFIQGPPGTGKTYTGSHLIAGLLQAGKRIAVSSNSHKAINNLLAAVDKRMEAAGCSYYGIKKISKPEQAIESRFIENYDSDAAILKASPVPQLVGGTAWTLAKAGFREAFDYLFIDEAGQVSLANTIAMGMCAKNIILLGDQMQLGQPIQGSHPGRSGESALEFLLNGEPTISPEKGIFLDLSYRMHPDVCRFISDAIYESRLRSAEVALGRKLVLNNCAHPALRATGIRYVPIAHNACSQRSEEEATAVRDIVENLLSQRYLDDAGNELPFTLENILVVAPYNMQVNLLKRRLPEGARVGTVDKFQGQEAEVVIVSMATSSAEHLPRNLDFLFSKNRINVAVSRAKCLSIVLFSPKLLNLRCKSPEEMALVNTFAYLKGVS</sequence>
<dbReference type="InterPro" id="IPR012337">
    <property type="entry name" value="RNaseH-like_sf"/>
</dbReference>
<dbReference type="Pfam" id="PF13604">
    <property type="entry name" value="AAA_30"/>
    <property type="match status" value="1"/>
</dbReference>
<keyword evidence="1" id="KW-0547">Nucleotide-binding</keyword>
<dbReference type="CDD" id="cd18808">
    <property type="entry name" value="SF1_C_Upf1"/>
    <property type="match status" value="1"/>
</dbReference>
<dbReference type="GO" id="GO:0005524">
    <property type="term" value="F:ATP binding"/>
    <property type="evidence" value="ECO:0007669"/>
    <property type="project" value="UniProtKB-KW"/>
</dbReference>
<dbReference type="InterPro" id="IPR038720">
    <property type="entry name" value="YprB_RNase_H-like_dom"/>
</dbReference>
<evidence type="ECO:0000259" key="5">
    <source>
        <dbReference type="Pfam" id="PF13087"/>
    </source>
</evidence>
<gene>
    <name evidence="7" type="ORF">GQF02_03875</name>
</gene>
<dbReference type="SUPFAM" id="SSF53098">
    <property type="entry name" value="Ribonuclease H-like"/>
    <property type="match status" value="1"/>
</dbReference>
<protein>
    <submittedName>
        <fullName evidence="7">TM0106 family RecB-like putative nuclease</fullName>
    </submittedName>
</protein>
<keyword evidence="8" id="KW-1185">Reference proteome</keyword>
<dbReference type="EMBL" id="WSSB01000003">
    <property type="protein sequence ID" value="MXR36114.1"/>
    <property type="molecule type" value="Genomic_DNA"/>
</dbReference>
<dbReference type="PANTHER" id="PTHR43788">
    <property type="entry name" value="DNA2/NAM7 HELICASE FAMILY MEMBER"/>
    <property type="match status" value="1"/>
</dbReference>
<dbReference type="AlphaFoldDB" id="A0A845BLF1"/>
<dbReference type="InterPro" id="IPR019993">
    <property type="entry name" value="RecB_nuclease_TM0106_put"/>
</dbReference>
<dbReference type="Proteomes" id="UP000467214">
    <property type="component" value="Unassembled WGS sequence"/>
</dbReference>
<keyword evidence="2" id="KW-0378">Hydrolase</keyword>
<dbReference type="CDD" id="cd17934">
    <property type="entry name" value="DEXXQc_Upf1-like"/>
    <property type="match status" value="1"/>
</dbReference>
<dbReference type="Pfam" id="PF13087">
    <property type="entry name" value="AAA_12"/>
    <property type="match status" value="1"/>
</dbReference>
<dbReference type="SUPFAM" id="SSF52540">
    <property type="entry name" value="P-loop containing nucleoside triphosphate hydrolases"/>
    <property type="match status" value="1"/>
</dbReference>
<dbReference type="RefSeq" id="WP_160794990.1">
    <property type="nucleotide sequence ID" value="NZ_WSSB01000003.1"/>
</dbReference>
<evidence type="ECO:0000256" key="2">
    <source>
        <dbReference type="ARBA" id="ARBA00022801"/>
    </source>
</evidence>
<evidence type="ECO:0000256" key="1">
    <source>
        <dbReference type="ARBA" id="ARBA00022741"/>
    </source>
</evidence>
<dbReference type="InterPro" id="IPR050534">
    <property type="entry name" value="Coronavir_polyprotein_1ab"/>
</dbReference>
<dbReference type="InterPro" id="IPR041679">
    <property type="entry name" value="DNA2/NAM7-like_C"/>
</dbReference>
<organism evidence="7 8">
    <name type="scientific">Craterilacuibacter sinensis</name>
    <dbReference type="NCBI Taxonomy" id="2686017"/>
    <lineage>
        <taxon>Bacteria</taxon>
        <taxon>Pseudomonadati</taxon>
        <taxon>Pseudomonadota</taxon>
        <taxon>Betaproteobacteria</taxon>
        <taxon>Neisseriales</taxon>
        <taxon>Neisseriaceae</taxon>
        <taxon>Craterilacuibacter</taxon>
    </lineage>
</organism>
<dbReference type="GO" id="GO:0043139">
    <property type="term" value="F:5'-3' DNA helicase activity"/>
    <property type="evidence" value="ECO:0007669"/>
    <property type="project" value="TreeGrafter"/>
</dbReference>
<proteinExistence type="predicted"/>
<dbReference type="NCBIfam" id="TIGR03491">
    <property type="entry name" value="TM0106 family RecB-like putative nuclease"/>
    <property type="match status" value="1"/>
</dbReference>
<dbReference type="Pfam" id="PF13482">
    <property type="entry name" value="RNase_H_2"/>
    <property type="match status" value="1"/>
</dbReference>
<evidence type="ECO:0000313" key="7">
    <source>
        <dbReference type="EMBL" id="MXR36114.1"/>
    </source>
</evidence>